<dbReference type="Pfam" id="PF12796">
    <property type="entry name" value="Ank_2"/>
    <property type="match status" value="2"/>
</dbReference>
<dbReference type="Proteomes" id="UP000622890">
    <property type="component" value="Unassembled WGS sequence"/>
</dbReference>
<evidence type="ECO:0000313" key="2">
    <source>
        <dbReference type="EMBL" id="MBK4738327.1"/>
    </source>
</evidence>
<comment type="caution">
    <text evidence="2">The sequence shown here is derived from an EMBL/GenBank/DDBJ whole genome shotgun (WGS) entry which is preliminary data.</text>
</comment>
<reference evidence="2" key="1">
    <citation type="submission" date="2021-01" db="EMBL/GenBank/DDBJ databases">
        <title>Genome sequence of strain Noviherbaspirillum sp. DKR-6.</title>
        <authorList>
            <person name="Chaudhary D.K."/>
        </authorList>
    </citation>
    <scope>NUCLEOTIDE SEQUENCE</scope>
    <source>
        <strain evidence="2">DKR-6</strain>
    </source>
</reference>
<dbReference type="InterPro" id="IPR002110">
    <property type="entry name" value="Ankyrin_rpt"/>
</dbReference>
<dbReference type="AlphaFoldDB" id="A0A934W887"/>
<dbReference type="PANTHER" id="PTHR24121">
    <property type="entry name" value="NO MECHANORECEPTOR POTENTIAL C, ISOFORM D-RELATED"/>
    <property type="match status" value="1"/>
</dbReference>
<dbReference type="Gene3D" id="1.25.40.20">
    <property type="entry name" value="Ankyrin repeat-containing domain"/>
    <property type="match status" value="2"/>
</dbReference>
<dbReference type="RefSeq" id="WP_200597443.1">
    <property type="nucleotide sequence ID" value="NZ_JAEPBG010000019.1"/>
</dbReference>
<name>A0A934W887_9BURK</name>
<evidence type="ECO:0000256" key="1">
    <source>
        <dbReference type="SAM" id="MobiDB-lite"/>
    </source>
</evidence>
<protein>
    <submittedName>
        <fullName evidence="2">Ankyrin repeat domain-containing protein</fullName>
    </submittedName>
</protein>
<sequence length="464" mass="50000">MKRSASSSAGESNAGDGHAMAEQITNSARQAARGGTPEQAVLPDAPAEGTSRPSVNAASPQGRRVLTFTLGGMGGRGHGAIAFHERIGALPYSSAAAGPVIDPLPQYVPPPKAPPTERPIPAQVAAPGASRAAMSEHAFACWRHVFPAVTEIARVDFAEFAARHVREGMDAWLNARLKLEEDQRIRFLMESLPHVIEANWSAAVALIFREAPLDRLQRMVWPRGCRLAHLALRFGDKELVRTVLAQHAVKDALTDLDRDGMTPLHLAVAADDAEATGTMLNCHRLADALVLKPNRDGWLPIHLAARAGAERAGRHLLLRQQLIQRSATVGGDQRTIHIAAMHGRTRLVKMLLAEHAQSQLCAVDANKRNALMHAVRWGASGVVKELLAVSSALHAQLFQRDVDDLNALQHAQAAGNQEVLGQIEAAMRKAFPESEQAPLWPMSAPTPQGGEDEKSALQTQEAQQ</sequence>
<gene>
    <name evidence="2" type="ORF">JJB74_27205</name>
</gene>
<feature type="compositionally biased region" description="Low complexity" evidence="1">
    <location>
        <begin position="1"/>
        <end position="17"/>
    </location>
</feature>
<keyword evidence="3" id="KW-1185">Reference proteome</keyword>
<feature type="region of interest" description="Disordered" evidence="1">
    <location>
        <begin position="431"/>
        <end position="464"/>
    </location>
</feature>
<accession>A0A934W887</accession>
<proteinExistence type="predicted"/>
<dbReference type="PANTHER" id="PTHR24121:SF23">
    <property type="entry name" value="NO MECHANORECEPTOR POTENTIAL C, ISOFORM H"/>
    <property type="match status" value="1"/>
</dbReference>
<dbReference type="SUPFAM" id="SSF48403">
    <property type="entry name" value="Ankyrin repeat"/>
    <property type="match status" value="1"/>
</dbReference>
<dbReference type="EMBL" id="JAEPBG010000019">
    <property type="protein sequence ID" value="MBK4738327.1"/>
    <property type="molecule type" value="Genomic_DNA"/>
</dbReference>
<organism evidence="2 3">
    <name type="scientific">Noviherbaspirillum pedocola</name>
    <dbReference type="NCBI Taxonomy" id="2801341"/>
    <lineage>
        <taxon>Bacteria</taxon>
        <taxon>Pseudomonadati</taxon>
        <taxon>Pseudomonadota</taxon>
        <taxon>Betaproteobacteria</taxon>
        <taxon>Burkholderiales</taxon>
        <taxon>Oxalobacteraceae</taxon>
        <taxon>Noviherbaspirillum</taxon>
    </lineage>
</organism>
<dbReference type="SMART" id="SM00248">
    <property type="entry name" value="ANK"/>
    <property type="match status" value="5"/>
</dbReference>
<dbReference type="InterPro" id="IPR036770">
    <property type="entry name" value="Ankyrin_rpt-contain_sf"/>
</dbReference>
<feature type="region of interest" description="Disordered" evidence="1">
    <location>
        <begin position="1"/>
        <end position="61"/>
    </location>
</feature>
<evidence type="ECO:0000313" key="3">
    <source>
        <dbReference type="Proteomes" id="UP000622890"/>
    </source>
</evidence>